<dbReference type="Proteomes" id="UP000008367">
    <property type="component" value="Unassembled WGS sequence"/>
</dbReference>
<dbReference type="EMBL" id="AJSR01002871">
    <property type="protein sequence ID" value="EKM25360.1"/>
    <property type="molecule type" value="Genomic_DNA"/>
</dbReference>
<proteinExistence type="predicted"/>
<name>A0A454CMM0_VIBHA</name>
<reference evidence="1 2" key="1">
    <citation type="submission" date="2012-10" db="EMBL/GenBank/DDBJ databases">
        <title>Genome sequence of Vibrio Cholerae HENC-02.</title>
        <authorList>
            <person name="Eppinger M."/>
            <person name="Hasan N.A."/>
            <person name="Sengamalay N."/>
            <person name="Hine E."/>
            <person name="Su Q."/>
            <person name="Daugherty S.C."/>
            <person name="Young S."/>
            <person name="Sadzewicz L."/>
            <person name="Tallon L."/>
            <person name="Cebula T.A."/>
            <person name="Ravel J."/>
            <person name="Colwell R.R."/>
        </authorList>
    </citation>
    <scope>NUCLEOTIDE SEQUENCE [LARGE SCALE GENOMIC DNA]</scope>
    <source>
        <strain evidence="1 2">HENC-02</strain>
    </source>
</reference>
<evidence type="ECO:0000313" key="1">
    <source>
        <dbReference type="EMBL" id="EKM25360.1"/>
    </source>
</evidence>
<accession>A0A454CMM0</accession>
<organism evidence="1 2">
    <name type="scientific">Vibrio harveyi</name>
    <name type="common">Beneckea harveyi</name>
    <dbReference type="NCBI Taxonomy" id="669"/>
    <lineage>
        <taxon>Bacteria</taxon>
        <taxon>Pseudomonadati</taxon>
        <taxon>Pseudomonadota</taxon>
        <taxon>Gammaproteobacteria</taxon>
        <taxon>Vibrionales</taxon>
        <taxon>Vibrionaceae</taxon>
        <taxon>Vibrio</taxon>
    </lineage>
</organism>
<protein>
    <submittedName>
        <fullName evidence="1">Uncharacterized protein</fullName>
    </submittedName>
</protein>
<evidence type="ECO:0000313" key="2">
    <source>
        <dbReference type="Proteomes" id="UP000008367"/>
    </source>
</evidence>
<sequence>KKKNFNVDFPSSNNSQTSQYVCLIRQ</sequence>
<comment type="caution">
    <text evidence="1">The sequence shown here is derived from an EMBL/GenBank/DDBJ whole genome shotgun (WGS) entry which is preliminary data.</text>
</comment>
<feature type="non-terminal residue" evidence="1">
    <location>
        <position position="1"/>
    </location>
</feature>
<dbReference type="AlphaFoldDB" id="A0A454CMM0"/>
<gene>
    <name evidence="1" type="ORF">VCHENC02_0376B</name>
</gene>